<dbReference type="Pfam" id="PF02632">
    <property type="entry name" value="BioY"/>
    <property type="match status" value="1"/>
</dbReference>
<dbReference type="PIRSF" id="PIRSF016661">
    <property type="entry name" value="BioY"/>
    <property type="match status" value="1"/>
</dbReference>
<gene>
    <name evidence="4" type="ORF">ACFOZ9_10590</name>
</gene>
<keyword evidence="2 3" id="KW-0472">Membrane</keyword>
<dbReference type="Proteomes" id="UP001595998">
    <property type="component" value="Unassembled WGS sequence"/>
</dbReference>
<accession>A0ABV8XPU5</accession>
<feature type="transmembrane region" description="Helical" evidence="3">
    <location>
        <begin position="70"/>
        <end position="93"/>
    </location>
</feature>
<dbReference type="InterPro" id="IPR003784">
    <property type="entry name" value="BioY"/>
</dbReference>
<proteinExistence type="inferred from homology"/>
<keyword evidence="3" id="KW-0812">Transmembrane</keyword>
<feature type="transmembrane region" description="Helical" evidence="3">
    <location>
        <begin position="132"/>
        <end position="155"/>
    </location>
</feature>
<dbReference type="Gene3D" id="1.10.1760.20">
    <property type="match status" value="1"/>
</dbReference>
<evidence type="ECO:0000313" key="4">
    <source>
        <dbReference type="EMBL" id="MFC4426663.1"/>
    </source>
</evidence>
<dbReference type="PANTHER" id="PTHR34295">
    <property type="entry name" value="BIOTIN TRANSPORTER BIOY"/>
    <property type="match status" value="1"/>
</dbReference>
<evidence type="ECO:0000256" key="3">
    <source>
        <dbReference type="SAM" id="Phobius"/>
    </source>
</evidence>
<comment type="subcellular location">
    <subcellularLocation>
        <location evidence="2">Cell membrane</location>
        <topology evidence="2">Multi-pass membrane protein</topology>
    </subcellularLocation>
</comment>
<comment type="caution">
    <text evidence="4">The sequence shown here is derived from an EMBL/GenBank/DDBJ whole genome shotgun (WGS) entry which is preliminary data.</text>
</comment>
<sequence length="195" mass="19862">MTMTHPTLARTLVPTSSLQRDLLLIAAGAAVVGLLAQAEIPLQPVPLTLQTLGVLLVGAALGWKRAFAALALYVAAGAVGLPVYAGGGSGLIAPGGTGLRASLGYLLSYPFAAALVGFLVERYGLDRRFVGTCLAMLAGSVVIYAFGLPVLGALTGLKGAALMTAGLTPFILGDTLKLVLAALLLPGAWTLLRRR</sequence>
<feature type="transmembrane region" description="Helical" evidence="3">
    <location>
        <begin position="175"/>
        <end position="192"/>
    </location>
</feature>
<name>A0ABV8XPU5_9DEIO</name>
<keyword evidence="2" id="KW-1003">Cell membrane</keyword>
<feature type="transmembrane region" description="Helical" evidence="3">
    <location>
        <begin position="21"/>
        <end position="38"/>
    </location>
</feature>
<feature type="transmembrane region" description="Helical" evidence="3">
    <location>
        <begin position="44"/>
        <end position="63"/>
    </location>
</feature>
<evidence type="ECO:0000256" key="2">
    <source>
        <dbReference type="PIRNR" id="PIRNR016661"/>
    </source>
</evidence>
<dbReference type="RefSeq" id="WP_380039363.1">
    <property type="nucleotide sequence ID" value="NZ_JBHSEH010000009.1"/>
</dbReference>
<organism evidence="4 5">
    <name type="scientific">Deinococcus navajonensis</name>
    <dbReference type="NCBI Taxonomy" id="309884"/>
    <lineage>
        <taxon>Bacteria</taxon>
        <taxon>Thermotogati</taxon>
        <taxon>Deinococcota</taxon>
        <taxon>Deinococci</taxon>
        <taxon>Deinococcales</taxon>
        <taxon>Deinococcaceae</taxon>
        <taxon>Deinococcus</taxon>
    </lineage>
</organism>
<reference evidence="5" key="1">
    <citation type="journal article" date="2019" name="Int. J. Syst. Evol. Microbiol.">
        <title>The Global Catalogue of Microorganisms (GCM) 10K type strain sequencing project: providing services to taxonomists for standard genome sequencing and annotation.</title>
        <authorList>
            <consortium name="The Broad Institute Genomics Platform"/>
            <consortium name="The Broad Institute Genome Sequencing Center for Infectious Disease"/>
            <person name="Wu L."/>
            <person name="Ma J."/>
        </authorList>
    </citation>
    <scope>NUCLEOTIDE SEQUENCE [LARGE SCALE GENOMIC DNA]</scope>
    <source>
        <strain evidence="5">CCUG 56029</strain>
    </source>
</reference>
<evidence type="ECO:0000313" key="5">
    <source>
        <dbReference type="Proteomes" id="UP001595998"/>
    </source>
</evidence>
<keyword evidence="5" id="KW-1185">Reference proteome</keyword>
<dbReference type="EMBL" id="JBHSEH010000009">
    <property type="protein sequence ID" value="MFC4426663.1"/>
    <property type="molecule type" value="Genomic_DNA"/>
</dbReference>
<keyword evidence="3" id="KW-1133">Transmembrane helix</keyword>
<feature type="transmembrane region" description="Helical" evidence="3">
    <location>
        <begin position="99"/>
        <end position="120"/>
    </location>
</feature>
<protein>
    <recommendedName>
        <fullName evidence="2">Biotin transporter</fullName>
    </recommendedName>
</protein>
<keyword evidence="2" id="KW-0813">Transport</keyword>
<comment type="similarity">
    <text evidence="1 2">Belongs to the BioY family.</text>
</comment>
<evidence type="ECO:0000256" key="1">
    <source>
        <dbReference type="ARBA" id="ARBA00010692"/>
    </source>
</evidence>
<dbReference type="PANTHER" id="PTHR34295:SF1">
    <property type="entry name" value="BIOTIN TRANSPORTER BIOY"/>
    <property type="match status" value="1"/>
</dbReference>